<dbReference type="PRINTS" id="PR00455">
    <property type="entry name" value="HTHTETR"/>
</dbReference>
<name>A0A4U3LME6_9ACTN</name>
<keyword evidence="5" id="KW-1185">Reference proteome</keyword>
<dbReference type="PROSITE" id="PS50977">
    <property type="entry name" value="HTH_TETR_2"/>
    <property type="match status" value="1"/>
</dbReference>
<dbReference type="AlphaFoldDB" id="A0A4U3LME6"/>
<gene>
    <name evidence="4" type="ORF">FDA38_33270</name>
</gene>
<accession>A0A4U3LME6</accession>
<dbReference type="Pfam" id="PF00440">
    <property type="entry name" value="TetR_N"/>
    <property type="match status" value="1"/>
</dbReference>
<evidence type="ECO:0000256" key="1">
    <source>
        <dbReference type="ARBA" id="ARBA00023125"/>
    </source>
</evidence>
<evidence type="ECO:0000313" key="4">
    <source>
        <dbReference type="EMBL" id="TKK75656.1"/>
    </source>
</evidence>
<evidence type="ECO:0000259" key="3">
    <source>
        <dbReference type="PROSITE" id="PS50977"/>
    </source>
</evidence>
<dbReference type="SUPFAM" id="SSF48498">
    <property type="entry name" value="Tetracyclin repressor-like, C-terminal domain"/>
    <property type="match status" value="1"/>
</dbReference>
<dbReference type="InterPro" id="IPR001647">
    <property type="entry name" value="HTH_TetR"/>
</dbReference>
<organism evidence="4 5">
    <name type="scientific">Kribbella jiaozuonensis</name>
    <dbReference type="NCBI Taxonomy" id="2575441"/>
    <lineage>
        <taxon>Bacteria</taxon>
        <taxon>Bacillati</taxon>
        <taxon>Actinomycetota</taxon>
        <taxon>Actinomycetes</taxon>
        <taxon>Propionibacteriales</taxon>
        <taxon>Kribbellaceae</taxon>
        <taxon>Kribbella</taxon>
    </lineage>
</organism>
<dbReference type="Gene3D" id="1.10.10.60">
    <property type="entry name" value="Homeodomain-like"/>
    <property type="match status" value="1"/>
</dbReference>
<feature type="domain" description="HTH tetR-type" evidence="3">
    <location>
        <begin position="8"/>
        <end position="68"/>
    </location>
</feature>
<protein>
    <submittedName>
        <fullName evidence="4">TetR/AcrR family transcriptional regulator</fullName>
    </submittedName>
</protein>
<reference evidence="4 5" key="1">
    <citation type="submission" date="2019-04" db="EMBL/GenBank/DDBJ databases">
        <title>Kribbella sp. NEAU-THZ 27 nov., a novel actinomycete isolated from soil.</title>
        <authorList>
            <person name="Duan L."/>
        </authorList>
    </citation>
    <scope>NUCLEOTIDE SEQUENCE [LARGE SCALE GENOMIC DNA]</scope>
    <source>
        <strain evidence="5">NEAU-THZ27</strain>
    </source>
</reference>
<sequence length="196" mass="21675">MSRRQRAAGTEVALKQAAREVFAERGYLNTKITDITAAAGRATGSFYNHFAGKEELLEALLKDMLLEADEAVVDVAGHDADFSKLSAVRWHVEAFWRFYQAHLPEMIAVKQAAMVDPELGLRLQRIMADDDQHMIEHFSHLPNPPADPLVAISAMNALMEGFAYTWLVVNPANGKTIPDEQAVDTLTNLLHHGLVG</sequence>
<comment type="caution">
    <text evidence="4">The sequence shown here is derived from an EMBL/GenBank/DDBJ whole genome shotgun (WGS) entry which is preliminary data.</text>
</comment>
<evidence type="ECO:0000313" key="5">
    <source>
        <dbReference type="Proteomes" id="UP000305836"/>
    </source>
</evidence>
<dbReference type="PANTHER" id="PTHR43479">
    <property type="entry name" value="ACREF/ENVCD OPERON REPRESSOR-RELATED"/>
    <property type="match status" value="1"/>
</dbReference>
<dbReference type="OrthoDB" id="3237195at2"/>
<dbReference type="PANTHER" id="PTHR43479:SF11">
    <property type="entry name" value="ACREF_ENVCD OPERON REPRESSOR-RELATED"/>
    <property type="match status" value="1"/>
</dbReference>
<keyword evidence="1 2" id="KW-0238">DNA-binding</keyword>
<dbReference type="EMBL" id="SZPZ01000005">
    <property type="protein sequence ID" value="TKK75656.1"/>
    <property type="molecule type" value="Genomic_DNA"/>
</dbReference>
<dbReference type="SUPFAM" id="SSF46689">
    <property type="entry name" value="Homeodomain-like"/>
    <property type="match status" value="1"/>
</dbReference>
<dbReference type="Proteomes" id="UP000305836">
    <property type="component" value="Unassembled WGS sequence"/>
</dbReference>
<dbReference type="InterPro" id="IPR009057">
    <property type="entry name" value="Homeodomain-like_sf"/>
</dbReference>
<feature type="DNA-binding region" description="H-T-H motif" evidence="2">
    <location>
        <begin position="31"/>
        <end position="50"/>
    </location>
</feature>
<dbReference type="InterPro" id="IPR036271">
    <property type="entry name" value="Tet_transcr_reg_TetR-rel_C_sf"/>
</dbReference>
<dbReference type="InterPro" id="IPR050624">
    <property type="entry name" value="HTH-type_Tx_Regulator"/>
</dbReference>
<dbReference type="Gene3D" id="1.10.357.10">
    <property type="entry name" value="Tetracycline Repressor, domain 2"/>
    <property type="match status" value="1"/>
</dbReference>
<evidence type="ECO:0000256" key="2">
    <source>
        <dbReference type="PROSITE-ProRule" id="PRU00335"/>
    </source>
</evidence>
<proteinExistence type="predicted"/>
<dbReference type="GO" id="GO:0003677">
    <property type="term" value="F:DNA binding"/>
    <property type="evidence" value="ECO:0007669"/>
    <property type="project" value="UniProtKB-UniRule"/>
</dbReference>